<dbReference type="PANTHER" id="PTHR19432">
    <property type="entry name" value="SUGAR TRANSPORTER"/>
    <property type="match status" value="1"/>
</dbReference>
<accession>A0A4S4CWL3</accession>
<evidence type="ECO:0000256" key="8">
    <source>
        <dbReference type="SAM" id="Phobius"/>
    </source>
</evidence>
<feature type="transmembrane region" description="Helical" evidence="8">
    <location>
        <begin position="21"/>
        <end position="42"/>
    </location>
</feature>
<evidence type="ECO:0000256" key="1">
    <source>
        <dbReference type="ARBA" id="ARBA00004141"/>
    </source>
</evidence>
<evidence type="ECO:0000256" key="4">
    <source>
        <dbReference type="ARBA" id="ARBA00022692"/>
    </source>
</evidence>
<reference evidence="9 10" key="1">
    <citation type="journal article" date="2018" name="Proc. Natl. Acad. Sci. U.S.A.">
        <title>Draft genome sequence of Camellia sinensis var. sinensis provides insights into the evolution of the tea genome and tea quality.</title>
        <authorList>
            <person name="Wei C."/>
            <person name="Yang H."/>
            <person name="Wang S."/>
            <person name="Zhao J."/>
            <person name="Liu C."/>
            <person name="Gao L."/>
            <person name="Xia E."/>
            <person name="Lu Y."/>
            <person name="Tai Y."/>
            <person name="She G."/>
            <person name="Sun J."/>
            <person name="Cao H."/>
            <person name="Tong W."/>
            <person name="Gao Q."/>
            <person name="Li Y."/>
            <person name="Deng W."/>
            <person name="Jiang X."/>
            <person name="Wang W."/>
            <person name="Chen Q."/>
            <person name="Zhang S."/>
            <person name="Li H."/>
            <person name="Wu J."/>
            <person name="Wang P."/>
            <person name="Li P."/>
            <person name="Shi C."/>
            <person name="Zheng F."/>
            <person name="Jian J."/>
            <person name="Huang B."/>
            <person name="Shan D."/>
            <person name="Shi M."/>
            <person name="Fang C."/>
            <person name="Yue Y."/>
            <person name="Li F."/>
            <person name="Li D."/>
            <person name="Wei S."/>
            <person name="Han B."/>
            <person name="Jiang C."/>
            <person name="Yin Y."/>
            <person name="Xia T."/>
            <person name="Zhang Z."/>
            <person name="Bennetzen J.L."/>
            <person name="Zhao S."/>
            <person name="Wan X."/>
        </authorList>
    </citation>
    <scope>NUCLEOTIDE SEQUENCE [LARGE SCALE GENOMIC DNA]</scope>
    <source>
        <strain evidence="10">cv. Shuchazao</strain>
        <tissue evidence="9">Leaf</tissue>
    </source>
</reference>
<organism evidence="9 10">
    <name type="scientific">Camellia sinensis var. sinensis</name>
    <name type="common">China tea</name>
    <dbReference type="NCBI Taxonomy" id="542762"/>
    <lineage>
        <taxon>Eukaryota</taxon>
        <taxon>Viridiplantae</taxon>
        <taxon>Streptophyta</taxon>
        <taxon>Embryophyta</taxon>
        <taxon>Tracheophyta</taxon>
        <taxon>Spermatophyta</taxon>
        <taxon>Magnoliopsida</taxon>
        <taxon>eudicotyledons</taxon>
        <taxon>Gunneridae</taxon>
        <taxon>Pentapetalae</taxon>
        <taxon>asterids</taxon>
        <taxon>Ericales</taxon>
        <taxon>Theaceae</taxon>
        <taxon>Camellia</taxon>
    </lineage>
</organism>
<evidence type="ECO:0000256" key="2">
    <source>
        <dbReference type="ARBA" id="ARBA00022448"/>
    </source>
</evidence>
<keyword evidence="7 8" id="KW-0472">Membrane</keyword>
<dbReference type="PANTHER" id="PTHR19432:SF90">
    <property type="entry name" value="SUCROSE TRANSPORT PROTEIN SUC4"/>
    <property type="match status" value="1"/>
</dbReference>
<dbReference type="GO" id="GO:0005886">
    <property type="term" value="C:plasma membrane"/>
    <property type="evidence" value="ECO:0007669"/>
    <property type="project" value="TreeGrafter"/>
</dbReference>
<protein>
    <submittedName>
        <fullName evidence="9">Uncharacterized protein</fullName>
    </submittedName>
</protein>
<keyword evidence="5" id="KW-0769">Symport</keyword>
<dbReference type="Proteomes" id="UP000306102">
    <property type="component" value="Unassembled WGS sequence"/>
</dbReference>
<evidence type="ECO:0000313" key="9">
    <source>
        <dbReference type="EMBL" id="THF94272.1"/>
    </source>
</evidence>
<keyword evidence="10" id="KW-1185">Reference proteome</keyword>
<evidence type="ECO:0000256" key="3">
    <source>
        <dbReference type="ARBA" id="ARBA00022597"/>
    </source>
</evidence>
<dbReference type="STRING" id="542762.A0A4S4CWL3"/>
<dbReference type="GO" id="GO:0008506">
    <property type="term" value="F:sucrose:proton symporter activity"/>
    <property type="evidence" value="ECO:0007669"/>
    <property type="project" value="TreeGrafter"/>
</dbReference>
<comment type="caution">
    <text evidence="9">The sequence shown here is derived from an EMBL/GenBank/DDBJ whole genome shotgun (WGS) entry which is preliminary data.</text>
</comment>
<keyword evidence="4 8" id="KW-0812">Transmembrane</keyword>
<evidence type="ECO:0000313" key="10">
    <source>
        <dbReference type="Proteomes" id="UP000306102"/>
    </source>
</evidence>
<feature type="transmembrane region" description="Helical" evidence="8">
    <location>
        <begin position="129"/>
        <end position="147"/>
    </location>
</feature>
<name>A0A4S4CWL3_CAMSN</name>
<dbReference type="AlphaFoldDB" id="A0A4S4CWL3"/>
<comment type="subcellular location">
    <subcellularLocation>
        <location evidence="1">Membrane</location>
        <topology evidence="1">Multi-pass membrane protein</topology>
    </subcellularLocation>
</comment>
<keyword evidence="6 8" id="KW-1133">Transmembrane helix</keyword>
<sequence length="158" mass="16348">MLILSHIANNLHKAHDDLPPDGIVAAVLVVFSILGITLAITYSVPYALISSHVESLGLGQGLSMGVLNVAIVIPQLISASFVSVYEMEDSSCNTSIVLRSLVLCYASNKGSLFLGPWDQLFGAGNSPSLAVAAVAAFTSGLIAILAIPRAGADKSRGQ</sequence>
<dbReference type="EMBL" id="SDRB02013734">
    <property type="protein sequence ID" value="THF94272.1"/>
    <property type="molecule type" value="Genomic_DNA"/>
</dbReference>
<evidence type="ECO:0000256" key="6">
    <source>
        <dbReference type="ARBA" id="ARBA00022989"/>
    </source>
</evidence>
<gene>
    <name evidence="9" type="ORF">TEA_023423</name>
</gene>
<feature type="transmembrane region" description="Helical" evidence="8">
    <location>
        <begin position="62"/>
        <end position="84"/>
    </location>
</feature>
<evidence type="ECO:0000256" key="7">
    <source>
        <dbReference type="ARBA" id="ARBA00023136"/>
    </source>
</evidence>
<evidence type="ECO:0000256" key="5">
    <source>
        <dbReference type="ARBA" id="ARBA00022847"/>
    </source>
</evidence>
<keyword evidence="2" id="KW-0813">Transport</keyword>
<dbReference type="GO" id="GO:0005773">
    <property type="term" value="C:vacuole"/>
    <property type="evidence" value="ECO:0007669"/>
    <property type="project" value="TreeGrafter"/>
</dbReference>
<keyword evidence="3" id="KW-0762">Sugar transport</keyword>
<proteinExistence type="predicted"/>